<gene>
    <name evidence="10" type="primary">rbsA_2</name>
    <name evidence="10" type="ORF">PS833_06444</name>
</gene>
<keyword evidence="1" id="KW-0813">Transport</keyword>
<evidence type="ECO:0000256" key="2">
    <source>
        <dbReference type="ARBA" id="ARBA00022475"/>
    </source>
</evidence>
<dbReference type="SMART" id="SM00382">
    <property type="entry name" value="AAA"/>
    <property type="match status" value="2"/>
</dbReference>
<evidence type="ECO:0000259" key="9">
    <source>
        <dbReference type="PROSITE" id="PS50893"/>
    </source>
</evidence>
<name>A0A5E7UFW2_PSEFL</name>
<dbReference type="PANTHER" id="PTHR43790:SF3">
    <property type="entry name" value="D-ALLOSE IMPORT ATP-BINDING PROTEIN ALSA-RELATED"/>
    <property type="match status" value="1"/>
</dbReference>
<dbReference type="PROSITE" id="PS00211">
    <property type="entry name" value="ABC_TRANSPORTER_1"/>
    <property type="match status" value="1"/>
</dbReference>
<dbReference type="InterPro" id="IPR003439">
    <property type="entry name" value="ABC_transporter-like_ATP-bd"/>
</dbReference>
<dbReference type="InterPro" id="IPR027417">
    <property type="entry name" value="P-loop_NTPase"/>
</dbReference>
<dbReference type="CDD" id="cd03216">
    <property type="entry name" value="ABC_Carb_Monos_I"/>
    <property type="match status" value="1"/>
</dbReference>
<evidence type="ECO:0000256" key="5">
    <source>
        <dbReference type="ARBA" id="ARBA00022741"/>
    </source>
</evidence>
<reference evidence="10 11" key="1">
    <citation type="submission" date="2019-09" db="EMBL/GenBank/DDBJ databases">
        <authorList>
            <person name="Chandra G."/>
            <person name="Truman W A."/>
        </authorList>
    </citation>
    <scope>NUCLEOTIDE SEQUENCE [LARGE SCALE GENOMIC DNA]</scope>
    <source>
        <strain evidence="10">PS833</strain>
    </source>
</reference>
<feature type="domain" description="ABC transporter" evidence="9">
    <location>
        <begin position="256"/>
        <end position="500"/>
    </location>
</feature>
<evidence type="ECO:0000256" key="4">
    <source>
        <dbReference type="ARBA" id="ARBA00022737"/>
    </source>
</evidence>
<keyword evidence="3" id="KW-0762">Sugar transport</keyword>
<keyword evidence="10" id="KW-0378">Hydrolase</keyword>
<keyword evidence="7" id="KW-1278">Translocase</keyword>
<keyword evidence="5" id="KW-0547">Nucleotide-binding</keyword>
<evidence type="ECO:0000313" key="11">
    <source>
        <dbReference type="Proteomes" id="UP000409037"/>
    </source>
</evidence>
<organism evidence="10 11">
    <name type="scientific">Pseudomonas fluorescens</name>
    <dbReference type="NCBI Taxonomy" id="294"/>
    <lineage>
        <taxon>Bacteria</taxon>
        <taxon>Pseudomonadati</taxon>
        <taxon>Pseudomonadota</taxon>
        <taxon>Gammaproteobacteria</taxon>
        <taxon>Pseudomonadales</taxon>
        <taxon>Pseudomonadaceae</taxon>
        <taxon>Pseudomonas</taxon>
    </lineage>
</organism>
<dbReference type="EMBL" id="CABVHU010000030">
    <property type="protein sequence ID" value="VVO44610.1"/>
    <property type="molecule type" value="Genomic_DNA"/>
</dbReference>
<dbReference type="InterPro" id="IPR017871">
    <property type="entry name" value="ABC_transporter-like_CS"/>
</dbReference>
<dbReference type="OrthoDB" id="9805029at2"/>
<evidence type="ECO:0000256" key="6">
    <source>
        <dbReference type="ARBA" id="ARBA00022840"/>
    </source>
</evidence>
<dbReference type="GO" id="GO:0005524">
    <property type="term" value="F:ATP binding"/>
    <property type="evidence" value="ECO:0007669"/>
    <property type="project" value="UniProtKB-KW"/>
</dbReference>
<dbReference type="InterPro" id="IPR003593">
    <property type="entry name" value="AAA+_ATPase"/>
</dbReference>
<keyword evidence="8" id="KW-0472">Membrane</keyword>
<dbReference type="Gene3D" id="3.40.50.300">
    <property type="entry name" value="P-loop containing nucleotide triphosphate hydrolases"/>
    <property type="match status" value="2"/>
</dbReference>
<dbReference type="PANTHER" id="PTHR43790">
    <property type="entry name" value="CARBOHYDRATE TRANSPORT ATP-BINDING PROTEIN MG119-RELATED"/>
    <property type="match status" value="1"/>
</dbReference>
<keyword evidence="4" id="KW-0677">Repeat</keyword>
<evidence type="ECO:0000313" key="10">
    <source>
        <dbReference type="EMBL" id="VVO44610.1"/>
    </source>
</evidence>
<evidence type="ECO:0000256" key="3">
    <source>
        <dbReference type="ARBA" id="ARBA00022597"/>
    </source>
</evidence>
<protein>
    <submittedName>
        <fullName evidence="10">Ribose import ATP-binding protein RbsA</fullName>
        <ecNumber evidence="10">3.6.3.17</ecNumber>
    </submittedName>
</protein>
<accession>A0A5E7UFW2</accession>
<dbReference type="Proteomes" id="UP000409037">
    <property type="component" value="Unassembled WGS sequence"/>
</dbReference>
<sequence>MLTLNNVCKRFNGITVLKNISLEVRKHEVVGLIGENGAGKSTLMKILTGVYQPDEGHLELDGSPIVLDGPRGATANGIAMVYQEQSILLNLSVAENLFMGREDEFSRFGCLNWKKLHRAARLQLAKVNLDIDPGLLCSELSFGQRQMIELAKALALEERTEGHLVILLDEPTSALEQREIDTLFRLVRQLKSRASFIFVSHRLDELLDLSDRVYVMKDGEVVAEMPAAEASKERLHTLMVGRSLHAEYYRESLQQPCLTDVVMSARDLALEGSFSGVDFELHRGEILGIAGVIGSGREELCRVLAGLMPKSCGEIQVQGRRLDGAGPGPAIRAGIGYIPRERKVEGIVSMLSVAQNMTLARIGQVTSFGLLDERKERSIAEDWIKRLSIKTPGPDALLLNLSGGNQQKVVLAKWRNAGSTILILDHPTRGLDVGAKEDVYQLIREITAQGVSVILTADTLEEMIGLSHRILVMRDGEVAQSFDCLPGAKPQQVDLIKHMV</sequence>
<feature type="domain" description="ABC transporter" evidence="9">
    <location>
        <begin position="2"/>
        <end position="243"/>
    </location>
</feature>
<keyword evidence="6 10" id="KW-0067">ATP-binding</keyword>
<dbReference type="PROSITE" id="PS50893">
    <property type="entry name" value="ABC_TRANSPORTER_2"/>
    <property type="match status" value="2"/>
</dbReference>
<evidence type="ECO:0000256" key="7">
    <source>
        <dbReference type="ARBA" id="ARBA00022967"/>
    </source>
</evidence>
<dbReference type="GO" id="GO:0016887">
    <property type="term" value="F:ATP hydrolysis activity"/>
    <property type="evidence" value="ECO:0007669"/>
    <property type="project" value="InterPro"/>
</dbReference>
<proteinExistence type="predicted"/>
<dbReference type="SUPFAM" id="SSF52540">
    <property type="entry name" value="P-loop containing nucleoside triphosphate hydrolases"/>
    <property type="match status" value="2"/>
</dbReference>
<keyword evidence="2" id="KW-1003">Cell membrane</keyword>
<dbReference type="EC" id="3.6.3.17" evidence="10"/>
<dbReference type="Pfam" id="PF00005">
    <property type="entry name" value="ABC_tran"/>
    <property type="match status" value="2"/>
</dbReference>
<evidence type="ECO:0000256" key="8">
    <source>
        <dbReference type="ARBA" id="ARBA00023136"/>
    </source>
</evidence>
<dbReference type="CDD" id="cd03215">
    <property type="entry name" value="ABC_Carb_Monos_II"/>
    <property type="match status" value="1"/>
</dbReference>
<dbReference type="InterPro" id="IPR050107">
    <property type="entry name" value="ABC_carbohydrate_import_ATPase"/>
</dbReference>
<dbReference type="AlphaFoldDB" id="A0A5E7UFW2"/>
<evidence type="ECO:0000256" key="1">
    <source>
        <dbReference type="ARBA" id="ARBA00022448"/>
    </source>
</evidence>
<dbReference type="RefSeq" id="WP_150801419.1">
    <property type="nucleotide sequence ID" value="NZ_CABVHU010000030.1"/>
</dbReference>